<proteinExistence type="predicted"/>
<evidence type="ECO:0000313" key="3">
    <source>
        <dbReference type="EMBL" id="GIY24646.1"/>
    </source>
</evidence>
<feature type="compositionally biased region" description="Low complexity" evidence="1">
    <location>
        <begin position="145"/>
        <end position="156"/>
    </location>
</feature>
<protein>
    <recommendedName>
        <fullName evidence="2">C2H2-type domain-containing protein</fullName>
    </recommendedName>
</protein>
<dbReference type="PROSITE" id="PS00028">
    <property type="entry name" value="ZINC_FINGER_C2H2_1"/>
    <property type="match status" value="1"/>
</dbReference>
<dbReference type="EMBL" id="BPLQ01006724">
    <property type="protein sequence ID" value="GIY24646.1"/>
    <property type="molecule type" value="Genomic_DNA"/>
</dbReference>
<accession>A0AAV4RUN5</accession>
<feature type="domain" description="C2H2-type" evidence="2">
    <location>
        <begin position="101"/>
        <end position="122"/>
    </location>
</feature>
<gene>
    <name evidence="3" type="ORF">CDAR_83431</name>
</gene>
<dbReference type="InterPro" id="IPR013087">
    <property type="entry name" value="Znf_C2H2_type"/>
</dbReference>
<evidence type="ECO:0000256" key="1">
    <source>
        <dbReference type="SAM" id="MobiDB-lite"/>
    </source>
</evidence>
<feature type="region of interest" description="Disordered" evidence="1">
    <location>
        <begin position="186"/>
        <end position="234"/>
    </location>
</feature>
<feature type="region of interest" description="Disordered" evidence="1">
    <location>
        <begin position="139"/>
        <end position="161"/>
    </location>
</feature>
<keyword evidence="4" id="KW-1185">Reference proteome</keyword>
<name>A0AAV4RUN5_9ARAC</name>
<dbReference type="Proteomes" id="UP001054837">
    <property type="component" value="Unassembled WGS sequence"/>
</dbReference>
<sequence>MQSNQSNWVCHHMASCTTNYLLQLHPVYPSIFEAEEHVSGSPHRRSQSPPQCLSASPDCSIHVVEVPEIAAVDLFPSDTEVMDLFSEHSPSPRFDFLKLACLPCHRKFFSAGGLENHMYAVHDVLVNSSTDTPVPADNCPRNVQSSSKSSPPELLSFGPMTGPPKRPPFSSIVPAKTWASVAAKPAVGSSQPWSGRRIDFSASVGTTPRRPVGSRPSRPSVASQSSHRTRTPPYVLPCLPRNIQRFLFRLRLQIRTASPMSSCFPKKPEEGLGRCSPAQDAISPFAPPPVGTSI</sequence>
<evidence type="ECO:0000259" key="2">
    <source>
        <dbReference type="PROSITE" id="PS00028"/>
    </source>
</evidence>
<reference evidence="3 4" key="1">
    <citation type="submission" date="2021-06" db="EMBL/GenBank/DDBJ databases">
        <title>Caerostris darwini draft genome.</title>
        <authorList>
            <person name="Kono N."/>
            <person name="Arakawa K."/>
        </authorList>
    </citation>
    <scope>NUCLEOTIDE SEQUENCE [LARGE SCALE GENOMIC DNA]</scope>
</reference>
<organism evidence="3 4">
    <name type="scientific">Caerostris darwini</name>
    <dbReference type="NCBI Taxonomy" id="1538125"/>
    <lineage>
        <taxon>Eukaryota</taxon>
        <taxon>Metazoa</taxon>
        <taxon>Ecdysozoa</taxon>
        <taxon>Arthropoda</taxon>
        <taxon>Chelicerata</taxon>
        <taxon>Arachnida</taxon>
        <taxon>Araneae</taxon>
        <taxon>Araneomorphae</taxon>
        <taxon>Entelegynae</taxon>
        <taxon>Araneoidea</taxon>
        <taxon>Araneidae</taxon>
        <taxon>Caerostris</taxon>
    </lineage>
</organism>
<feature type="compositionally biased region" description="Pro residues" evidence="1">
    <location>
        <begin position="285"/>
        <end position="294"/>
    </location>
</feature>
<feature type="compositionally biased region" description="Low complexity" evidence="1">
    <location>
        <begin position="205"/>
        <end position="223"/>
    </location>
</feature>
<dbReference type="AlphaFoldDB" id="A0AAV4RUN5"/>
<comment type="caution">
    <text evidence="3">The sequence shown here is derived from an EMBL/GenBank/DDBJ whole genome shotgun (WGS) entry which is preliminary data.</text>
</comment>
<feature type="region of interest" description="Disordered" evidence="1">
    <location>
        <begin position="261"/>
        <end position="294"/>
    </location>
</feature>
<evidence type="ECO:0000313" key="4">
    <source>
        <dbReference type="Proteomes" id="UP001054837"/>
    </source>
</evidence>